<comment type="function">
    <text evidence="7">Arginine methyltransferase involved in the assembly or stability of mitochondrial NADH:ubiquinone oxidoreductase complex (complex I).</text>
</comment>
<sequence length="456" mass="49894">MFSVARRAPKPIRWQHSARLVQAATRSHSPCRYSTTSIPAPTNLEKIISDTIKAAGPISFGTYMQMCLSHPTEGYYMNPSHAVLGSKGDFVTSPEISQVFGEILGIWFLSQFMQAGRGKPIRLIELGPGKGTLTADILRVLSQFSVTKSAVKQVCLVETSPLMKGMQQGTLRSVLERFEGSSDVKLEWYDTLENIPRQEDVFTILVAHEFFDALPFHLIRRTEKGWHEVLLAAGPDPAAPTILKADGSSASTSSFRPVLSSEPSPASMILGMSSQRFLKLPVGSQIEVSPASFKVAHQIGQLLKPVSEDSSSNSAGCALIVDYGGDKAYANSFRAFKQHKIVDVFHRPGECDLTVNVDFEYLKEAIAPNATPLGLLTQGEFLNRMGIMTRVEALVKAAKDEDRKKDIAGSAERLVSLVGMGKQYKIMGISGLKESRLGAETRWPFLDIQSQSSEPS</sequence>
<dbReference type="PANTHER" id="PTHR12049">
    <property type="entry name" value="PROTEIN ARGININE METHYLTRANSFERASE NDUFAF7, MITOCHONDRIAL"/>
    <property type="match status" value="1"/>
</dbReference>
<protein>
    <recommendedName>
        <fullName evidence="7">Protein arginine methyltransferase NDUFAF7</fullName>
        <ecNumber evidence="7">2.1.1.320</ecNumber>
    </recommendedName>
</protein>
<evidence type="ECO:0000313" key="8">
    <source>
        <dbReference type="EMBL" id="KAK7690531.1"/>
    </source>
</evidence>
<dbReference type="PANTHER" id="PTHR12049:SF7">
    <property type="entry name" value="PROTEIN ARGININE METHYLTRANSFERASE NDUFAF7, MITOCHONDRIAL"/>
    <property type="match status" value="1"/>
</dbReference>
<evidence type="ECO:0000256" key="5">
    <source>
        <dbReference type="ARBA" id="ARBA00023128"/>
    </source>
</evidence>
<proteinExistence type="inferred from homology"/>
<dbReference type="Gene3D" id="3.40.50.12710">
    <property type="match status" value="1"/>
</dbReference>
<keyword evidence="5 7" id="KW-0496">Mitochondrion</keyword>
<reference evidence="8 9" key="1">
    <citation type="submission" date="2022-09" db="EMBL/GenBank/DDBJ databases">
        <authorList>
            <person name="Palmer J.M."/>
        </authorList>
    </citation>
    <scope>NUCLEOTIDE SEQUENCE [LARGE SCALE GENOMIC DNA]</scope>
    <source>
        <strain evidence="8 9">DSM 7382</strain>
    </source>
</reference>
<dbReference type="SUPFAM" id="SSF53335">
    <property type="entry name" value="S-adenosyl-L-methionine-dependent methyltransferases"/>
    <property type="match status" value="1"/>
</dbReference>
<dbReference type="GO" id="GO:0035243">
    <property type="term" value="F:protein-arginine omega-N symmetric methyltransferase activity"/>
    <property type="evidence" value="ECO:0007669"/>
    <property type="project" value="UniProtKB-EC"/>
</dbReference>
<dbReference type="GO" id="GO:0032981">
    <property type="term" value="P:mitochondrial respiratory chain complex I assembly"/>
    <property type="evidence" value="ECO:0007669"/>
    <property type="project" value="TreeGrafter"/>
</dbReference>
<evidence type="ECO:0000256" key="6">
    <source>
        <dbReference type="ARBA" id="ARBA00048612"/>
    </source>
</evidence>
<dbReference type="EC" id="2.1.1.320" evidence="7"/>
<dbReference type="Pfam" id="PF02636">
    <property type="entry name" value="Methyltransf_28"/>
    <property type="match status" value="1"/>
</dbReference>
<keyword evidence="9" id="KW-1185">Reference proteome</keyword>
<accession>A0AAW0GAV6</accession>
<dbReference type="GO" id="GO:0005739">
    <property type="term" value="C:mitochondrion"/>
    <property type="evidence" value="ECO:0007669"/>
    <property type="project" value="UniProtKB-SubCell"/>
</dbReference>
<evidence type="ECO:0000256" key="4">
    <source>
        <dbReference type="ARBA" id="ARBA00022679"/>
    </source>
</evidence>
<evidence type="ECO:0000256" key="1">
    <source>
        <dbReference type="ARBA" id="ARBA00004173"/>
    </source>
</evidence>
<dbReference type="Proteomes" id="UP001385951">
    <property type="component" value="Unassembled WGS sequence"/>
</dbReference>
<name>A0AAW0GAV6_9APHY</name>
<dbReference type="AlphaFoldDB" id="A0AAW0GAV6"/>
<keyword evidence="4 7" id="KW-0808">Transferase</keyword>
<dbReference type="InterPro" id="IPR038375">
    <property type="entry name" value="NDUFAF7_sf"/>
</dbReference>
<dbReference type="EMBL" id="JASBNA010000006">
    <property type="protein sequence ID" value="KAK7690531.1"/>
    <property type="molecule type" value="Genomic_DNA"/>
</dbReference>
<comment type="similarity">
    <text evidence="2 7">Belongs to the NDUFAF7 family.</text>
</comment>
<evidence type="ECO:0000256" key="3">
    <source>
        <dbReference type="ARBA" id="ARBA00022603"/>
    </source>
</evidence>
<comment type="caution">
    <text evidence="8">The sequence shown here is derived from an EMBL/GenBank/DDBJ whole genome shotgun (WGS) entry which is preliminary data.</text>
</comment>
<comment type="subcellular location">
    <subcellularLocation>
        <location evidence="1 7">Mitochondrion</location>
    </subcellularLocation>
</comment>
<gene>
    <name evidence="8" type="ORF">QCA50_005629</name>
</gene>
<dbReference type="GO" id="GO:0032259">
    <property type="term" value="P:methylation"/>
    <property type="evidence" value="ECO:0007669"/>
    <property type="project" value="UniProtKB-KW"/>
</dbReference>
<comment type="catalytic activity">
    <reaction evidence="6 7">
        <text>L-arginyl-[protein] + 2 S-adenosyl-L-methionine = N(omega),N(omega)'-dimethyl-L-arginyl-[protein] + 2 S-adenosyl-L-homocysteine + 2 H(+)</text>
        <dbReference type="Rhea" id="RHEA:48108"/>
        <dbReference type="Rhea" id="RHEA-COMP:10532"/>
        <dbReference type="Rhea" id="RHEA-COMP:11992"/>
        <dbReference type="ChEBI" id="CHEBI:15378"/>
        <dbReference type="ChEBI" id="CHEBI:29965"/>
        <dbReference type="ChEBI" id="CHEBI:57856"/>
        <dbReference type="ChEBI" id="CHEBI:59789"/>
        <dbReference type="ChEBI" id="CHEBI:88221"/>
        <dbReference type="EC" id="2.1.1.320"/>
    </reaction>
</comment>
<dbReference type="InterPro" id="IPR029063">
    <property type="entry name" value="SAM-dependent_MTases_sf"/>
</dbReference>
<organism evidence="8 9">
    <name type="scientific">Cerrena zonata</name>
    <dbReference type="NCBI Taxonomy" id="2478898"/>
    <lineage>
        <taxon>Eukaryota</taxon>
        <taxon>Fungi</taxon>
        <taxon>Dikarya</taxon>
        <taxon>Basidiomycota</taxon>
        <taxon>Agaricomycotina</taxon>
        <taxon>Agaricomycetes</taxon>
        <taxon>Polyporales</taxon>
        <taxon>Cerrenaceae</taxon>
        <taxon>Cerrena</taxon>
    </lineage>
</organism>
<dbReference type="InterPro" id="IPR003788">
    <property type="entry name" value="NDUFAF7"/>
</dbReference>
<keyword evidence="3 7" id="KW-0489">Methyltransferase</keyword>
<evidence type="ECO:0000256" key="7">
    <source>
        <dbReference type="RuleBase" id="RU364114"/>
    </source>
</evidence>
<evidence type="ECO:0000313" key="9">
    <source>
        <dbReference type="Proteomes" id="UP001385951"/>
    </source>
</evidence>
<evidence type="ECO:0000256" key="2">
    <source>
        <dbReference type="ARBA" id="ARBA00005891"/>
    </source>
</evidence>